<proteinExistence type="predicted"/>
<evidence type="ECO:0000313" key="10">
    <source>
        <dbReference type="Proteomes" id="UP000184330"/>
    </source>
</evidence>
<keyword evidence="4 7" id="KW-1133">Transmembrane helix</keyword>
<dbReference type="PROSITE" id="PS50850">
    <property type="entry name" value="MFS"/>
    <property type="match status" value="1"/>
</dbReference>
<dbReference type="Pfam" id="PF07690">
    <property type="entry name" value="MFS_1"/>
    <property type="match status" value="1"/>
</dbReference>
<dbReference type="SUPFAM" id="SSF103473">
    <property type="entry name" value="MFS general substrate transporter"/>
    <property type="match status" value="1"/>
</dbReference>
<feature type="transmembrane region" description="Helical" evidence="7">
    <location>
        <begin position="481"/>
        <end position="501"/>
    </location>
</feature>
<feature type="transmembrane region" description="Helical" evidence="7">
    <location>
        <begin position="223"/>
        <end position="244"/>
    </location>
</feature>
<feature type="transmembrane region" description="Helical" evidence="7">
    <location>
        <begin position="324"/>
        <end position="349"/>
    </location>
</feature>
<evidence type="ECO:0000256" key="1">
    <source>
        <dbReference type="ARBA" id="ARBA00004141"/>
    </source>
</evidence>
<feature type="compositionally biased region" description="Basic and acidic residues" evidence="6">
    <location>
        <begin position="20"/>
        <end position="34"/>
    </location>
</feature>
<keyword evidence="2" id="KW-0813">Transport</keyword>
<feature type="transmembrane region" description="Helical" evidence="7">
    <location>
        <begin position="361"/>
        <end position="381"/>
    </location>
</feature>
<feature type="transmembrane region" description="Helical" evidence="7">
    <location>
        <begin position="388"/>
        <end position="407"/>
    </location>
</feature>
<evidence type="ECO:0000256" key="7">
    <source>
        <dbReference type="SAM" id="Phobius"/>
    </source>
</evidence>
<feature type="domain" description="Major facilitator superfamily (MFS) profile" evidence="8">
    <location>
        <begin position="97"/>
        <end position="507"/>
    </location>
</feature>
<dbReference type="GO" id="GO:0022857">
    <property type="term" value="F:transmembrane transporter activity"/>
    <property type="evidence" value="ECO:0007669"/>
    <property type="project" value="InterPro"/>
</dbReference>
<dbReference type="InterPro" id="IPR036259">
    <property type="entry name" value="MFS_trans_sf"/>
</dbReference>
<dbReference type="InterPro" id="IPR020846">
    <property type="entry name" value="MFS_dom"/>
</dbReference>
<protein>
    <submittedName>
        <fullName evidence="9">Related to allantoate permease</fullName>
    </submittedName>
</protein>
<accession>A0A1L7XC57</accession>
<evidence type="ECO:0000256" key="4">
    <source>
        <dbReference type="ARBA" id="ARBA00022989"/>
    </source>
</evidence>
<dbReference type="PANTHER" id="PTHR43791:SF57">
    <property type="entry name" value="MAJOR FACILITATOR SUPERFAMILY (MFS) PROFILE DOMAIN-CONTAINING PROTEIN"/>
    <property type="match status" value="1"/>
</dbReference>
<feature type="transmembrane region" description="Helical" evidence="7">
    <location>
        <begin position="163"/>
        <end position="181"/>
    </location>
</feature>
<evidence type="ECO:0000256" key="3">
    <source>
        <dbReference type="ARBA" id="ARBA00022692"/>
    </source>
</evidence>
<evidence type="ECO:0000256" key="5">
    <source>
        <dbReference type="ARBA" id="ARBA00023136"/>
    </source>
</evidence>
<evidence type="ECO:0000259" key="8">
    <source>
        <dbReference type="PROSITE" id="PS50850"/>
    </source>
</evidence>
<dbReference type="AlphaFoldDB" id="A0A1L7XC57"/>
<dbReference type="InterPro" id="IPR011701">
    <property type="entry name" value="MFS"/>
</dbReference>
<dbReference type="PANTHER" id="PTHR43791">
    <property type="entry name" value="PERMEASE-RELATED"/>
    <property type="match status" value="1"/>
</dbReference>
<organism evidence="9 10">
    <name type="scientific">Phialocephala subalpina</name>
    <dbReference type="NCBI Taxonomy" id="576137"/>
    <lineage>
        <taxon>Eukaryota</taxon>
        <taxon>Fungi</taxon>
        <taxon>Dikarya</taxon>
        <taxon>Ascomycota</taxon>
        <taxon>Pezizomycotina</taxon>
        <taxon>Leotiomycetes</taxon>
        <taxon>Helotiales</taxon>
        <taxon>Mollisiaceae</taxon>
        <taxon>Phialocephala</taxon>
        <taxon>Phialocephala fortinii species complex</taxon>
    </lineage>
</organism>
<dbReference type="Proteomes" id="UP000184330">
    <property type="component" value="Unassembled WGS sequence"/>
</dbReference>
<dbReference type="FunFam" id="1.20.1250.20:FF:000068">
    <property type="entry name" value="MFS general substrate transporter"/>
    <property type="match status" value="1"/>
</dbReference>
<keyword evidence="3 7" id="KW-0812">Transmembrane</keyword>
<gene>
    <name evidence="9" type="ORF">PAC_12500</name>
</gene>
<feature type="transmembrane region" description="Helical" evidence="7">
    <location>
        <begin position="256"/>
        <end position="278"/>
    </location>
</feature>
<feature type="compositionally biased region" description="Basic and acidic residues" evidence="6">
    <location>
        <begin position="49"/>
        <end position="65"/>
    </location>
</feature>
<reference evidence="9 10" key="1">
    <citation type="submission" date="2016-03" db="EMBL/GenBank/DDBJ databases">
        <authorList>
            <person name="Ploux O."/>
        </authorList>
    </citation>
    <scope>NUCLEOTIDE SEQUENCE [LARGE SCALE GENOMIC DNA]</scope>
    <source>
        <strain evidence="9 10">UAMH 11012</strain>
    </source>
</reference>
<evidence type="ECO:0000256" key="2">
    <source>
        <dbReference type="ARBA" id="ARBA00022448"/>
    </source>
</evidence>
<dbReference type="FunFam" id="1.20.1250.20:FF:000034">
    <property type="entry name" value="MFS general substrate transporter"/>
    <property type="match status" value="1"/>
</dbReference>
<comment type="subcellular location">
    <subcellularLocation>
        <location evidence="1">Membrane</location>
        <topology evidence="1">Multi-pass membrane protein</topology>
    </subcellularLocation>
</comment>
<dbReference type="GO" id="GO:0016020">
    <property type="term" value="C:membrane"/>
    <property type="evidence" value="ECO:0007669"/>
    <property type="project" value="UniProtKB-SubCell"/>
</dbReference>
<evidence type="ECO:0000313" key="9">
    <source>
        <dbReference type="EMBL" id="CZR62603.1"/>
    </source>
</evidence>
<keyword evidence="5 7" id="KW-0472">Membrane</keyword>
<dbReference type="OrthoDB" id="2962993at2759"/>
<feature type="transmembrane region" description="Helical" evidence="7">
    <location>
        <begin position="413"/>
        <end position="435"/>
    </location>
</feature>
<keyword evidence="10" id="KW-1185">Reference proteome</keyword>
<feature type="region of interest" description="Disordered" evidence="6">
    <location>
        <begin position="1"/>
        <end position="67"/>
    </location>
</feature>
<dbReference type="Gene3D" id="1.20.1250.20">
    <property type="entry name" value="MFS general substrate transporter like domains"/>
    <property type="match status" value="2"/>
</dbReference>
<dbReference type="EMBL" id="FJOG01000021">
    <property type="protein sequence ID" value="CZR62603.1"/>
    <property type="molecule type" value="Genomic_DNA"/>
</dbReference>
<evidence type="ECO:0000256" key="6">
    <source>
        <dbReference type="SAM" id="MobiDB-lite"/>
    </source>
</evidence>
<name>A0A1L7XC57_9HELO</name>
<feature type="transmembrane region" description="Helical" evidence="7">
    <location>
        <begin position="447"/>
        <end position="469"/>
    </location>
</feature>
<sequence>MRNWEEDEISPTLSKSSTKTRSETKSETQVETKQELSQPPVRGLTRSPRMTDIRAHGGDIEDSKEVAASTDESIPALVTIWDEARVKQLRLKLDLRLLPYLWLIYMFCFLDRTNIGNARLFELEKDLGMKGLDYNVASSILFPPYALAEIPANIILKRMHPGLWFTIIMITWSTLTIITGFVKNYPGLLTCRVFLGLAEGDLFPGVCFYITSWYPRNETGLRMALFFSASPIAGAVGGFLARGIGMMNGVGYRDAWSWVFILEGAATFVVSLGCLFFISDYPDKAKFLTEEEKSEVKRRLAAENDLSNAFSWQYVRDALTDWKIWAIALVSMMLFTGLYSISLFLPTILKDLGYSTNKTQLMTVPVYLVAATFTIAVSYTADRVNQRGIFMLGAELVSIIGFLMLIISKSAAVQYAGTFFAAAGIYSLVPLIGAWNSNNIGGSTKRAVGIAMQVGCGNLGGTIAGFIYLPKNAPRFHTGHSILLSLTLAAFCITLAMTVYYRRENAQRARLLELGSFTPEMLKAQEEELGDKAITFKYTI</sequence>